<dbReference type="EMBL" id="JADJOT010000009">
    <property type="protein sequence ID" value="MBK7954610.1"/>
    <property type="molecule type" value="Genomic_DNA"/>
</dbReference>
<proteinExistence type="predicted"/>
<feature type="transmembrane region" description="Helical" evidence="1">
    <location>
        <begin position="89"/>
        <end position="106"/>
    </location>
</feature>
<keyword evidence="1" id="KW-0812">Transmembrane</keyword>
<keyword evidence="1" id="KW-1133">Transmembrane helix</keyword>
<dbReference type="AlphaFoldDB" id="A0A935W7Y9"/>
<evidence type="ECO:0000313" key="2">
    <source>
        <dbReference type="EMBL" id="MBK7954610.1"/>
    </source>
</evidence>
<organism evidence="2 3">
    <name type="scientific">Candidatus Accumulibacter affinis</name>
    <dbReference type="NCBI Taxonomy" id="2954384"/>
    <lineage>
        <taxon>Bacteria</taxon>
        <taxon>Pseudomonadati</taxon>
        <taxon>Pseudomonadota</taxon>
        <taxon>Betaproteobacteria</taxon>
        <taxon>Candidatus Accumulibacter</taxon>
    </lineage>
</organism>
<dbReference type="Proteomes" id="UP000706151">
    <property type="component" value="Unassembled WGS sequence"/>
</dbReference>
<gene>
    <name evidence="2" type="ORF">IPK02_11995</name>
</gene>
<comment type="caution">
    <text evidence="2">The sequence shown here is derived from an EMBL/GenBank/DDBJ whole genome shotgun (WGS) entry which is preliminary data.</text>
</comment>
<protein>
    <submittedName>
        <fullName evidence="2">Uncharacterized protein</fullName>
    </submittedName>
</protein>
<accession>A0A935W7Y9</accession>
<feature type="transmembrane region" description="Helical" evidence="1">
    <location>
        <begin position="20"/>
        <end position="39"/>
    </location>
</feature>
<keyword evidence="1" id="KW-0472">Membrane</keyword>
<reference evidence="2 3" key="1">
    <citation type="submission" date="2020-10" db="EMBL/GenBank/DDBJ databases">
        <title>Connecting structure to function with the recovery of over 1000 high-quality activated sludge metagenome-assembled genomes encoding full-length rRNA genes using long-read sequencing.</title>
        <authorList>
            <person name="Singleton C.M."/>
            <person name="Petriglieri F."/>
            <person name="Kristensen J.M."/>
            <person name="Kirkegaard R.H."/>
            <person name="Michaelsen T.Y."/>
            <person name="Andersen M.H."/>
            <person name="Karst S.M."/>
            <person name="Dueholm M.S."/>
            <person name="Nielsen P.H."/>
            <person name="Albertsen M."/>
        </authorList>
    </citation>
    <scope>NUCLEOTIDE SEQUENCE [LARGE SCALE GENOMIC DNA]</scope>
    <source>
        <strain evidence="2">Fred_18-Q3-R57-64_BAT3C.720</strain>
    </source>
</reference>
<feature type="transmembrane region" description="Helical" evidence="1">
    <location>
        <begin position="54"/>
        <end position="77"/>
    </location>
</feature>
<sequence length="180" mass="20222">MADADRQYGSWKERFFHEMAEYGINVIYLALVFAAFTQYRRLVLAAHDIIYTNYWVAVIQALILGKVIMIGAVFHAGRGLERRPLIYPTLYKALVFTLLVVSLNLIEHAIEGLWTGKGLAGGFAEFVARGPHELLAGSLVLLVALIPFFAVKELGRVFGQSRISALFFRERTGQFLEGQK</sequence>
<feature type="transmembrane region" description="Helical" evidence="1">
    <location>
        <begin position="134"/>
        <end position="151"/>
    </location>
</feature>
<evidence type="ECO:0000256" key="1">
    <source>
        <dbReference type="SAM" id="Phobius"/>
    </source>
</evidence>
<name>A0A935W7Y9_9PROT</name>
<evidence type="ECO:0000313" key="3">
    <source>
        <dbReference type="Proteomes" id="UP000706151"/>
    </source>
</evidence>